<evidence type="ECO:0000256" key="4">
    <source>
        <dbReference type="ARBA" id="ARBA00023088"/>
    </source>
</evidence>
<evidence type="ECO:0000313" key="8">
    <source>
        <dbReference type="Proteomes" id="UP000070136"/>
    </source>
</evidence>
<dbReference type="EMBL" id="LQOA01000018">
    <property type="protein sequence ID" value="KXT99643.1"/>
    <property type="molecule type" value="Genomic_DNA"/>
</dbReference>
<keyword evidence="2" id="KW-0964">Secreted</keyword>
<evidence type="ECO:0000259" key="6">
    <source>
        <dbReference type="PROSITE" id="PS50847"/>
    </source>
</evidence>
<dbReference type="NCBIfam" id="TIGR01167">
    <property type="entry name" value="LPXTG_anchor"/>
    <property type="match status" value="1"/>
</dbReference>
<feature type="domain" description="Gram-positive cocci surface proteins LPxTG" evidence="6">
    <location>
        <begin position="280"/>
        <end position="313"/>
    </location>
</feature>
<dbReference type="PATRIC" id="fig|28037.234.peg.649"/>
<dbReference type="InterPro" id="IPR019931">
    <property type="entry name" value="LPXTG_anchor"/>
</dbReference>
<name>A0A139QAQ3_STRMT</name>
<comment type="caution">
    <text evidence="7">The sequence shown here is derived from an EMBL/GenBank/DDBJ whole genome shotgun (WGS) entry which is preliminary data.</text>
</comment>
<accession>A0A139QAQ3</accession>
<dbReference type="InterPro" id="IPR027579">
    <property type="entry name" value="SSSPR51_Rpt"/>
</dbReference>
<evidence type="ECO:0000313" key="7">
    <source>
        <dbReference type="EMBL" id="KXT99643.1"/>
    </source>
</evidence>
<keyword evidence="1" id="KW-0134">Cell wall</keyword>
<dbReference type="Pfam" id="PF00746">
    <property type="entry name" value="Gram_pos_anchor"/>
    <property type="match status" value="1"/>
</dbReference>
<evidence type="ECO:0000256" key="5">
    <source>
        <dbReference type="SAM" id="MobiDB-lite"/>
    </source>
</evidence>
<evidence type="ECO:0000256" key="1">
    <source>
        <dbReference type="ARBA" id="ARBA00022512"/>
    </source>
</evidence>
<gene>
    <name evidence="7" type="ORF">SMIDD28_00618</name>
</gene>
<dbReference type="PROSITE" id="PS50847">
    <property type="entry name" value="GRAM_POS_ANCHORING"/>
    <property type="match status" value="1"/>
</dbReference>
<dbReference type="Proteomes" id="UP000070136">
    <property type="component" value="Unassembled WGS sequence"/>
</dbReference>
<protein>
    <submittedName>
        <fullName evidence="7">Cell surface protein</fullName>
    </submittedName>
</protein>
<organism evidence="7 8">
    <name type="scientific">Streptococcus mitis</name>
    <dbReference type="NCBI Taxonomy" id="28037"/>
    <lineage>
        <taxon>Bacteria</taxon>
        <taxon>Bacillati</taxon>
        <taxon>Bacillota</taxon>
        <taxon>Bacilli</taxon>
        <taxon>Lactobacillales</taxon>
        <taxon>Streptococcaceae</taxon>
        <taxon>Streptococcus</taxon>
        <taxon>Streptococcus mitis group</taxon>
    </lineage>
</organism>
<keyword evidence="4" id="KW-0572">Peptidoglycan-anchor</keyword>
<feature type="compositionally biased region" description="Low complexity" evidence="5">
    <location>
        <begin position="261"/>
        <end position="273"/>
    </location>
</feature>
<dbReference type="Pfam" id="PF18877">
    <property type="entry name" value="SSSPR-51"/>
    <property type="match status" value="1"/>
</dbReference>
<evidence type="ECO:0000256" key="3">
    <source>
        <dbReference type="ARBA" id="ARBA00022729"/>
    </source>
</evidence>
<feature type="compositionally biased region" description="Low complexity" evidence="5">
    <location>
        <begin position="209"/>
        <end position="228"/>
    </location>
</feature>
<reference evidence="7 8" key="1">
    <citation type="submission" date="2016-01" db="EMBL/GenBank/DDBJ databases">
        <title>Highly variable Streptococcus oralis are common among viridans streptococci isolated from primates.</title>
        <authorList>
            <person name="Denapaite D."/>
            <person name="Rieger M."/>
            <person name="Koendgen S."/>
            <person name="Brueckner R."/>
            <person name="Ochigava I."/>
            <person name="Kappeler P."/>
            <person name="Maetz-Rensing K."/>
            <person name="Leendertz F."/>
            <person name="Hakenbeck R."/>
        </authorList>
    </citation>
    <scope>NUCLEOTIDE SEQUENCE [LARGE SCALE GENOMIC DNA]</scope>
    <source>
        <strain evidence="7 8">DD28</strain>
    </source>
</reference>
<proteinExistence type="predicted"/>
<keyword evidence="3" id="KW-0732">Signal</keyword>
<sequence length="313" mass="33923">MEVEVPNKDADTLSITFTKRNSAEKETIVTKKDNGTWMIEKAPKGVTINPTNGLVYIPSKQIEPKTSVDTQTKHKYKQSKIVSVVPNILDLPKFEGTTEWIDVNGNVLKAPEKGVHEKEKFASYVWLESILKGDKITHIYFEGTPSVDKPEYKITVWFDEDGNPIKPEKPGTHESGNIPGYRLITTATKDGVTIHKFEKVANGTPILPESPTSHPMTPSSSPSTSTPEKPNKAETPSPEQDASPAPSKVSEQKGEAVATATSEKTVDSVTSTKTSDKAELPNTGTEANANLAALGLLGALSGFGLLARKKKED</sequence>
<evidence type="ECO:0000256" key="2">
    <source>
        <dbReference type="ARBA" id="ARBA00022525"/>
    </source>
</evidence>
<feature type="region of interest" description="Disordered" evidence="5">
    <location>
        <begin position="202"/>
        <end position="283"/>
    </location>
</feature>
<dbReference type="NCBIfam" id="TIGR04308">
    <property type="entry name" value="repeat_SSSPR51"/>
    <property type="match status" value="2"/>
</dbReference>
<dbReference type="AlphaFoldDB" id="A0A139QAQ3"/>